<dbReference type="InterPro" id="IPR055495">
    <property type="entry name" value="CWD_DUF7067"/>
</dbReference>
<evidence type="ECO:0000256" key="9">
    <source>
        <dbReference type="ARBA" id="ARBA00022741"/>
    </source>
</evidence>
<dbReference type="KEGG" id="peu:105140234"/>
<keyword evidence="5" id="KW-0150">Chloroplast</keyword>
<dbReference type="Gene3D" id="3.30.470.20">
    <property type="entry name" value="ATP-grasp fold, B domain"/>
    <property type="match status" value="1"/>
</dbReference>
<dbReference type="PANTHER" id="PTHR46999">
    <property type="entry name" value="ALPHA-GLUCAN WATER DIKINASE 1, CHLOROPLASTIC-RELATED"/>
    <property type="match status" value="1"/>
</dbReference>
<comment type="cofactor">
    <cofactor evidence="1">
        <name>Mg(2+)</name>
        <dbReference type="ChEBI" id="CHEBI:18420"/>
    </cofactor>
</comment>
<keyword evidence="6" id="KW-0934">Plastid</keyword>
<evidence type="ECO:0000256" key="12">
    <source>
        <dbReference type="ARBA" id="ARBA00022842"/>
    </source>
</evidence>
<feature type="domain" description="Pyruvate phosphate dikinase AMP/ATP-binding" evidence="16">
    <location>
        <begin position="1273"/>
        <end position="1350"/>
    </location>
</feature>
<keyword evidence="7" id="KW-0808">Transferase</keyword>
<keyword evidence="11" id="KW-0067">ATP-binding</keyword>
<evidence type="ECO:0000259" key="18">
    <source>
        <dbReference type="Pfam" id="PF23166"/>
    </source>
</evidence>
<dbReference type="Pfam" id="PF22973">
    <property type="entry name" value="GWD1_pHisD"/>
    <property type="match status" value="1"/>
</dbReference>
<evidence type="ECO:0000256" key="14">
    <source>
        <dbReference type="ARBA" id="ARBA00023277"/>
    </source>
</evidence>
<keyword evidence="14" id="KW-0119">Carbohydrate metabolism</keyword>
<evidence type="ECO:0000256" key="4">
    <source>
        <dbReference type="ARBA" id="ARBA00011738"/>
    </source>
</evidence>
<keyword evidence="20" id="KW-1185">Reference proteome</keyword>
<evidence type="ECO:0000256" key="1">
    <source>
        <dbReference type="ARBA" id="ARBA00001946"/>
    </source>
</evidence>
<sequence>MSNNSTIIGHYKVFNNQSLLRPTASEHRSSKLNSSGIPANSLFQSARRPLSNFYGNSLKARKSKLGIVGARRSFIFTPRAVLAMDPPSEQLAGKFNLDGNIEMQVFVSKSSGSSIAQVNIQINYSSDSLLLHWGVIRDRKEKWVLPSLQPDGTKNYKNRALRSPFMESGSNSCINIAIDDPAIQAIEFLIVDEAQNKWFKNNGQNFYVELPMREKLTIPNVSVPEELVQIQAYLRWERNGKQMYTPEQEKEEYEAARFELLEKVARGTSIEDLRAMLTNKNDIREIKEPSVSQIENNLPDDLVQVQAYMRWEKAGKPNFSPEQQQMEFEKAREELQAELGKGVSVDEIRKKISKGEIKTSVSKQVQNKRYFSTERIQRKRRDIAQLINRHSAKSVGDRASKSVEEKASIESKVLKAVELFAKEKEEYDGGAVLNKKIFKLADKELLVLVTKSGGKMKVRLATDFEEPVTLHWALSEKAGEWLEPPPTVLPPGSVALKEAAETQLKNESSAKFSYLVQSFEIEIEEGIFVGLPFVLLSNGRWIKNNGSDFYIEFSGGSKHVQKDAGDGIGTARALLDKIAEMESEAQKSFMHRFNIAADLMDKAKDAGELGLAGILVWMRFMATRQLIWNKNYNVKPREISKAQDRLTDLLQDIYASNPQHQELLRMIMSTVGRGGEGDVGQRIRDEILVIQRNNECKGGMMEEWHQKLHNNTSPDDVIICQALIDHIKSDFDISVYWKTLNENGITKERLLSYDRAIHSEPNFRRDQRDGLLRDLGNYMRTLKAVHSGADLESAITNCMGYRSEGQGFMVGVQINPIPGLPSGFPELLQFVLKHVEDKNVEALIEGLLEARQELRPLLFKSNNRLKDLLFLDIALDSTVRTAIERGYEELSNAGPEKIMYFITLVLENLALPSDDHEDLIYCIKEWKHALSMSNSKSDHWALYSKSVLDRTRLALASKAEWYQQVLQPSAEYLGSLLGVDQWALNIFTEEIIRAGSAAALSTLLNRLDPVLRQTAHLGSWQVISPVEAVGYVVAVDELLTVQNKTYKFPTILVAKRVKGEEEIPDGAVALLTPDMPDVLSHVSVRARNSKVCFATCFDPNILANLQAYEGKLLRLKPTSADIVYSELKEGELADSSSTNLTEGSPSPIKLVRKEFRGRYAISSEEFTSEMVGAKSRNISYLKGKVPSWIGIPTSVALPFGVFEKVLSEDSNKEVANKLQLLKKNLGEELSALREIRQTVLQLTAPPQLVQELKTKMQSSGMPWPGDEGEQRWDQAWMAIKKVWASKWNERAYFSTRKVKLDHDYLCMAVLVQEVINADYAFVIHTTNPSSGDSSEIYAEVVKGLGETLVGAYPGRALSFICKKNDLNSPQVLGYPSKPIGLFIRIRRSIILRSDSNGEDLEGYAGAGLYDSVPMDEEEKVVLDYSSDPLITDEKFRRSILSGIARAGSAIEELYGSPQDIEGVIRDGNVYVVQTRPQM</sequence>
<evidence type="ECO:0000256" key="5">
    <source>
        <dbReference type="ARBA" id="ARBA00022528"/>
    </source>
</evidence>
<accession>A0AAJ6Y7F2</accession>
<evidence type="ECO:0000259" key="19">
    <source>
        <dbReference type="Pfam" id="PF23229"/>
    </source>
</evidence>
<evidence type="ECO:0000256" key="15">
    <source>
        <dbReference type="ARBA" id="ARBA00066331"/>
    </source>
</evidence>
<evidence type="ECO:0000256" key="7">
    <source>
        <dbReference type="ARBA" id="ARBA00022679"/>
    </source>
</evidence>
<keyword evidence="9" id="KW-0547">Nucleotide-binding</keyword>
<dbReference type="Gene3D" id="3.30.1490.20">
    <property type="entry name" value="ATP-grasp fold, A domain"/>
    <property type="match status" value="1"/>
</dbReference>
<evidence type="ECO:0000256" key="8">
    <source>
        <dbReference type="ARBA" id="ARBA00022723"/>
    </source>
</evidence>
<reference evidence="21" key="1">
    <citation type="submission" date="2025-08" db="UniProtKB">
        <authorList>
            <consortium name="RefSeq"/>
        </authorList>
    </citation>
    <scope>IDENTIFICATION</scope>
</reference>
<dbReference type="GO" id="GO:0005524">
    <property type="term" value="F:ATP binding"/>
    <property type="evidence" value="ECO:0007669"/>
    <property type="project" value="UniProtKB-KW"/>
</dbReference>
<evidence type="ECO:0000259" key="16">
    <source>
        <dbReference type="Pfam" id="PF01326"/>
    </source>
</evidence>
<dbReference type="Pfam" id="PF23166">
    <property type="entry name" value="Ig_N_CWD1"/>
    <property type="match status" value="2"/>
</dbReference>
<dbReference type="GO" id="GO:0046872">
    <property type="term" value="F:metal ion binding"/>
    <property type="evidence" value="ECO:0007669"/>
    <property type="project" value="UniProtKB-KW"/>
</dbReference>
<dbReference type="Pfam" id="PF01326">
    <property type="entry name" value="PPDK_N"/>
    <property type="match status" value="1"/>
</dbReference>
<dbReference type="GO" id="GO:0009507">
    <property type="term" value="C:chloroplast"/>
    <property type="evidence" value="ECO:0007669"/>
    <property type="project" value="UniProtKB-SubCell"/>
</dbReference>
<comment type="similarity">
    <text evidence="3">Belongs to the PEP-utilizing enzyme family.</text>
</comment>
<protein>
    <recommendedName>
        <fullName evidence="15">alpha-glucan, water dikinase</fullName>
        <ecNumber evidence="15">2.7.9.4</ecNumber>
    </recommendedName>
</protein>
<name>A0AAJ6Y7F2_POPEU</name>
<evidence type="ECO:0000256" key="13">
    <source>
        <dbReference type="ARBA" id="ARBA00022946"/>
    </source>
</evidence>
<feature type="domain" description="Alpha-glucan water dikinase-like N-terminal Ig-like" evidence="18">
    <location>
        <begin position="434"/>
        <end position="553"/>
    </location>
</feature>
<evidence type="ECO:0000256" key="6">
    <source>
        <dbReference type="ARBA" id="ARBA00022640"/>
    </source>
</evidence>
<comment type="subunit">
    <text evidence="4">Homodimer.</text>
</comment>
<dbReference type="Proteomes" id="UP000694918">
    <property type="component" value="Unplaced"/>
</dbReference>
<organism evidence="20 21">
    <name type="scientific">Populus euphratica</name>
    <name type="common">Euphrates poplar</name>
    <dbReference type="NCBI Taxonomy" id="75702"/>
    <lineage>
        <taxon>Eukaryota</taxon>
        <taxon>Viridiplantae</taxon>
        <taxon>Streptophyta</taxon>
        <taxon>Embryophyta</taxon>
        <taxon>Tracheophyta</taxon>
        <taxon>Spermatophyta</taxon>
        <taxon>Magnoliopsida</taxon>
        <taxon>eudicotyledons</taxon>
        <taxon>Gunneridae</taxon>
        <taxon>Pentapetalae</taxon>
        <taxon>rosids</taxon>
        <taxon>fabids</taxon>
        <taxon>Malpighiales</taxon>
        <taxon>Salicaceae</taxon>
        <taxon>Saliceae</taxon>
        <taxon>Populus</taxon>
    </lineage>
</organism>
<dbReference type="InterPro" id="IPR013815">
    <property type="entry name" value="ATP_grasp_subdomain_1"/>
</dbReference>
<keyword evidence="8" id="KW-0479">Metal-binding</keyword>
<dbReference type="GeneID" id="105140234"/>
<evidence type="ECO:0000313" key="20">
    <source>
        <dbReference type="Proteomes" id="UP000694918"/>
    </source>
</evidence>
<dbReference type="RefSeq" id="XP_011045278.1">
    <property type="nucleotide sequence ID" value="XM_011046976.1"/>
</dbReference>
<keyword evidence="13" id="KW-0809">Transit peptide</keyword>
<dbReference type="Pfam" id="PF23229">
    <property type="entry name" value="DUF7067"/>
    <property type="match status" value="2"/>
</dbReference>
<comment type="subcellular location">
    <subcellularLocation>
        <location evidence="2">Plastid</location>
        <location evidence="2">Chloroplast</location>
    </subcellularLocation>
</comment>
<dbReference type="InterPro" id="IPR056301">
    <property type="entry name" value="GWD-like_N_Ig"/>
</dbReference>
<evidence type="ECO:0000256" key="2">
    <source>
        <dbReference type="ARBA" id="ARBA00004229"/>
    </source>
</evidence>
<feature type="domain" description="Alpha-glucan water dikinase-like N-terminal Ig-like" evidence="18">
    <location>
        <begin position="92"/>
        <end position="210"/>
    </location>
</feature>
<dbReference type="FunFam" id="3.30.1490.20:FF:000033">
    <property type="entry name" value="alpha-glucan water dikinase, chloroplastic isoform X2"/>
    <property type="match status" value="1"/>
</dbReference>
<feature type="domain" description="DUF7067" evidence="19">
    <location>
        <begin position="300"/>
        <end position="354"/>
    </location>
</feature>
<dbReference type="InterPro" id="IPR054481">
    <property type="entry name" value="GWD1_pHisD"/>
</dbReference>
<proteinExistence type="inferred from homology"/>
<dbReference type="InterPro" id="IPR002192">
    <property type="entry name" value="PPDK_AMP/ATP-bd"/>
</dbReference>
<evidence type="ECO:0000313" key="21">
    <source>
        <dbReference type="RefSeq" id="XP_011045278.1"/>
    </source>
</evidence>
<feature type="domain" description="DUF7067" evidence="19">
    <location>
        <begin position="225"/>
        <end position="280"/>
    </location>
</feature>
<feature type="domain" description="Alpha-glucan water dikinase phosphohistidine-like" evidence="17">
    <location>
        <begin position="1019"/>
        <end position="1131"/>
    </location>
</feature>
<dbReference type="PANTHER" id="PTHR46999:SF1">
    <property type="entry name" value="ALPHA-GLUCAN WATER DIKINASE 1, CHLOROPLASTIC"/>
    <property type="match status" value="1"/>
</dbReference>
<dbReference type="GO" id="GO:0050521">
    <property type="term" value="F:alpha-glucan, water dikinase activity"/>
    <property type="evidence" value="ECO:0007669"/>
    <property type="project" value="UniProtKB-EC"/>
</dbReference>
<evidence type="ECO:0000259" key="17">
    <source>
        <dbReference type="Pfam" id="PF22973"/>
    </source>
</evidence>
<evidence type="ECO:0000256" key="10">
    <source>
        <dbReference type="ARBA" id="ARBA00022777"/>
    </source>
</evidence>
<dbReference type="SUPFAM" id="SSF56059">
    <property type="entry name" value="Glutathione synthetase ATP-binding domain-like"/>
    <property type="match status" value="1"/>
</dbReference>
<evidence type="ECO:0000256" key="11">
    <source>
        <dbReference type="ARBA" id="ARBA00022840"/>
    </source>
</evidence>
<dbReference type="EC" id="2.7.9.4" evidence="15"/>
<keyword evidence="10" id="KW-0418">Kinase</keyword>
<keyword evidence="12" id="KW-0460">Magnesium</keyword>
<evidence type="ECO:0000256" key="3">
    <source>
        <dbReference type="ARBA" id="ARBA00007837"/>
    </source>
</evidence>
<gene>
    <name evidence="21" type="primary">LOC105140234</name>
</gene>